<name>A0A068UJV6_COFCA</name>
<organism evidence="2 3">
    <name type="scientific">Coffea canephora</name>
    <name type="common">Robusta coffee</name>
    <dbReference type="NCBI Taxonomy" id="49390"/>
    <lineage>
        <taxon>Eukaryota</taxon>
        <taxon>Viridiplantae</taxon>
        <taxon>Streptophyta</taxon>
        <taxon>Embryophyta</taxon>
        <taxon>Tracheophyta</taxon>
        <taxon>Spermatophyta</taxon>
        <taxon>Magnoliopsida</taxon>
        <taxon>eudicotyledons</taxon>
        <taxon>Gunneridae</taxon>
        <taxon>Pentapetalae</taxon>
        <taxon>asterids</taxon>
        <taxon>lamiids</taxon>
        <taxon>Gentianales</taxon>
        <taxon>Rubiaceae</taxon>
        <taxon>Ixoroideae</taxon>
        <taxon>Gardenieae complex</taxon>
        <taxon>Bertiereae - Coffeeae clade</taxon>
        <taxon>Coffeeae</taxon>
        <taxon>Coffea</taxon>
    </lineage>
</organism>
<dbReference type="EMBL" id="HG739117">
    <property type="protein sequence ID" value="CDP08514.1"/>
    <property type="molecule type" value="Genomic_DNA"/>
</dbReference>
<gene>
    <name evidence="2" type="ORF">GSCOC_T00027448001</name>
</gene>
<dbReference type="GO" id="GO:0030170">
    <property type="term" value="F:pyridoxal phosphate binding"/>
    <property type="evidence" value="ECO:0007669"/>
    <property type="project" value="InterPro"/>
</dbReference>
<dbReference type="GO" id="GO:0004838">
    <property type="term" value="F:L-tyrosine-2-oxoglutarate transaminase activity"/>
    <property type="evidence" value="ECO:0007669"/>
    <property type="project" value="TreeGrafter"/>
</dbReference>
<dbReference type="STRING" id="49390.A0A068UJV6"/>
<dbReference type="InParanoid" id="A0A068UJV6"/>
<accession>A0A068UJV6</accession>
<dbReference type="Pfam" id="PF00155">
    <property type="entry name" value="Aminotran_1_2"/>
    <property type="match status" value="1"/>
</dbReference>
<dbReference type="InterPro" id="IPR004839">
    <property type="entry name" value="Aminotransferase_I/II_large"/>
</dbReference>
<dbReference type="PANTHER" id="PTHR45744">
    <property type="entry name" value="TYROSINE AMINOTRANSFERASE"/>
    <property type="match status" value="1"/>
</dbReference>
<reference evidence="3" key="1">
    <citation type="journal article" date="2014" name="Science">
        <title>The coffee genome provides insight into the convergent evolution of caffeine biosynthesis.</title>
        <authorList>
            <person name="Denoeud F."/>
            <person name="Carretero-Paulet L."/>
            <person name="Dereeper A."/>
            <person name="Droc G."/>
            <person name="Guyot R."/>
            <person name="Pietrella M."/>
            <person name="Zheng C."/>
            <person name="Alberti A."/>
            <person name="Anthony F."/>
            <person name="Aprea G."/>
            <person name="Aury J.M."/>
            <person name="Bento P."/>
            <person name="Bernard M."/>
            <person name="Bocs S."/>
            <person name="Campa C."/>
            <person name="Cenci A."/>
            <person name="Combes M.C."/>
            <person name="Crouzillat D."/>
            <person name="Da Silva C."/>
            <person name="Daddiego L."/>
            <person name="De Bellis F."/>
            <person name="Dussert S."/>
            <person name="Garsmeur O."/>
            <person name="Gayraud T."/>
            <person name="Guignon V."/>
            <person name="Jahn K."/>
            <person name="Jamilloux V."/>
            <person name="Joet T."/>
            <person name="Labadie K."/>
            <person name="Lan T."/>
            <person name="Leclercq J."/>
            <person name="Lepelley M."/>
            <person name="Leroy T."/>
            <person name="Li L.T."/>
            <person name="Librado P."/>
            <person name="Lopez L."/>
            <person name="Munoz A."/>
            <person name="Noel B."/>
            <person name="Pallavicini A."/>
            <person name="Perrotta G."/>
            <person name="Poncet V."/>
            <person name="Pot D."/>
            <person name="Priyono X."/>
            <person name="Rigoreau M."/>
            <person name="Rouard M."/>
            <person name="Rozas J."/>
            <person name="Tranchant-Dubreuil C."/>
            <person name="VanBuren R."/>
            <person name="Zhang Q."/>
            <person name="Andrade A.C."/>
            <person name="Argout X."/>
            <person name="Bertrand B."/>
            <person name="de Kochko A."/>
            <person name="Graziosi G."/>
            <person name="Henry R.J."/>
            <person name="Jayarama X."/>
            <person name="Ming R."/>
            <person name="Nagai C."/>
            <person name="Rounsley S."/>
            <person name="Sankoff D."/>
            <person name="Giuliano G."/>
            <person name="Albert V.A."/>
            <person name="Wincker P."/>
            <person name="Lashermes P."/>
        </authorList>
    </citation>
    <scope>NUCLEOTIDE SEQUENCE [LARGE SCALE GENOMIC DNA]</scope>
    <source>
        <strain evidence="3">cv. DH200-94</strain>
    </source>
</reference>
<dbReference type="InterPro" id="IPR015424">
    <property type="entry name" value="PyrdxlP-dep_Trfase"/>
</dbReference>
<sequence length="136" mass="15219">MYTSYPFWLARALTFYYQDQVSQFMDCVPLSEILRFVTMTCYLTTAGRSISMLLKLLQIIKPNPCGNVYTRQHLEKIAETAKRLGIAVISDEVYGHLAFGDKPFVPMGVFGSVAPVFTLGSLLQLHSMHGGILCMS</sequence>
<dbReference type="AlphaFoldDB" id="A0A068UJV6"/>
<dbReference type="GO" id="GO:0006572">
    <property type="term" value="P:L-tyrosine catabolic process"/>
    <property type="evidence" value="ECO:0007669"/>
    <property type="project" value="TreeGrafter"/>
</dbReference>
<dbReference type="Gene3D" id="3.40.640.10">
    <property type="entry name" value="Type I PLP-dependent aspartate aminotransferase-like (Major domain)"/>
    <property type="match status" value="1"/>
</dbReference>
<dbReference type="SUPFAM" id="SSF53383">
    <property type="entry name" value="PLP-dependent transferases"/>
    <property type="match status" value="1"/>
</dbReference>
<dbReference type="InterPro" id="IPR015421">
    <property type="entry name" value="PyrdxlP-dep_Trfase_major"/>
</dbReference>
<dbReference type="PANTHER" id="PTHR45744:SF2">
    <property type="entry name" value="TYROSINE AMINOTRANSFERASE"/>
    <property type="match status" value="1"/>
</dbReference>
<dbReference type="Gramene" id="CDP08514">
    <property type="protein sequence ID" value="CDP08514"/>
    <property type="gene ID" value="GSCOC_T00027448001"/>
</dbReference>
<dbReference type="Proteomes" id="UP000295252">
    <property type="component" value="Chromosome I"/>
</dbReference>
<keyword evidence="3" id="KW-1185">Reference proteome</keyword>
<dbReference type="OrthoDB" id="7042322at2759"/>
<evidence type="ECO:0000313" key="3">
    <source>
        <dbReference type="Proteomes" id="UP000295252"/>
    </source>
</evidence>
<protein>
    <recommendedName>
        <fullName evidence="1">Aminotransferase class I/classII large domain-containing protein</fullName>
    </recommendedName>
</protein>
<evidence type="ECO:0000259" key="1">
    <source>
        <dbReference type="Pfam" id="PF00155"/>
    </source>
</evidence>
<proteinExistence type="predicted"/>
<feature type="domain" description="Aminotransferase class I/classII large" evidence="1">
    <location>
        <begin position="63"/>
        <end position="122"/>
    </location>
</feature>
<dbReference type="PhylomeDB" id="A0A068UJV6"/>
<evidence type="ECO:0000313" key="2">
    <source>
        <dbReference type="EMBL" id="CDP08514.1"/>
    </source>
</evidence>